<reference evidence="1 4" key="2">
    <citation type="journal article" date="2019" name="PLoS Negl. Trop. Dis.">
        <title>Revisiting the worldwide diversity of Leptospira species in the environment.</title>
        <authorList>
            <person name="Vincent A.T."/>
            <person name="Schiettekatte O."/>
            <person name="Bourhy P."/>
            <person name="Veyrier F.J."/>
            <person name="Picardeau M."/>
        </authorList>
    </citation>
    <scope>NUCLEOTIDE SEQUENCE [LARGE SCALE GENOMIC DNA]</scope>
    <source>
        <strain evidence="2">201702690</strain>
        <strain evidence="1 4">SSW18</strain>
    </source>
</reference>
<dbReference type="RefSeq" id="WP_135642841.1">
    <property type="nucleotide sequence ID" value="NZ_RQER01000002.1"/>
</dbReference>
<name>A0A5F1ZXF5_9LEPT</name>
<dbReference type="EMBL" id="RQGC01000001">
    <property type="protein sequence ID" value="TGL43611.1"/>
    <property type="molecule type" value="Genomic_DNA"/>
</dbReference>
<evidence type="ECO:0000313" key="1">
    <source>
        <dbReference type="EMBL" id="TGK04131.1"/>
    </source>
</evidence>
<dbReference type="AlphaFoldDB" id="A0A5F1ZXF5"/>
<evidence type="ECO:0000313" key="3">
    <source>
        <dbReference type="Proteomes" id="UP000297273"/>
    </source>
</evidence>
<dbReference type="Proteomes" id="UP000297273">
    <property type="component" value="Unassembled WGS sequence"/>
</dbReference>
<accession>A0A5F1ZXF5</accession>
<evidence type="ECO:0000313" key="4">
    <source>
        <dbReference type="Proteomes" id="UP000297946"/>
    </source>
</evidence>
<dbReference type="OrthoDB" id="326898at2"/>
<comment type="caution">
    <text evidence="1">The sequence shown here is derived from an EMBL/GenBank/DDBJ whole genome shotgun (WGS) entry which is preliminary data.</text>
</comment>
<evidence type="ECO:0000313" key="2">
    <source>
        <dbReference type="EMBL" id="TGL43611.1"/>
    </source>
</evidence>
<reference evidence="2" key="1">
    <citation type="submission" date="2018-10" db="EMBL/GenBank/DDBJ databases">
        <authorList>
            <person name="Vincent A.T."/>
            <person name="Schiettekatte O."/>
            <person name="Bourhy P."/>
            <person name="Veyrier F.J."/>
            <person name="Picardeau M."/>
        </authorList>
    </citation>
    <scope>NUCLEOTIDE SEQUENCE</scope>
    <source>
        <strain evidence="2">201702690</strain>
    </source>
</reference>
<sequence>MSLQDLHKIQTTKSSWHDFVEYSIRTPFYTETKAKTQSLVEAIQLTLFHDYLSTFSEEEVKKFLSSPEAFHVSAESFVNILEGVRYSQEGYNERERAMFLGMLKSLLRENKPDPNEGVEELERYHFYRCIIRFCSDLDYILRVYEKYKTYISQGSGV</sequence>
<protein>
    <submittedName>
        <fullName evidence="1">Uncharacterized protein</fullName>
    </submittedName>
</protein>
<organism evidence="1 4">
    <name type="scientific">Leptospira langatensis</name>
    <dbReference type="NCBI Taxonomy" id="2484983"/>
    <lineage>
        <taxon>Bacteria</taxon>
        <taxon>Pseudomonadati</taxon>
        <taxon>Spirochaetota</taxon>
        <taxon>Spirochaetia</taxon>
        <taxon>Leptospirales</taxon>
        <taxon>Leptospiraceae</taxon>
        <taxon>Leptospira</taxon>
    </lineage>
</organism>
<proteinExistence type="predicted"/>
<dbReference type="EMBL" id="RQER01000002">
    <property type="protein sequence ID" value="TGK04131.1"/>
    <property type="molecule type" value="Genomic_DNA"/>
</dbReference>
<dbReference type="Proteomes" id="UP000297946">
    <property type="component" value="Unassembled WGS sequence"/>
</dbReference>
<gene>
    <name evidence="1" type="ORF">EHO57_03225</name>
    <name evidence="2" type="ORF">EHQ53_02995</name>
</gene>
<keyword evidence="3" id="KW-1185">Reference proteome</keyword>